<dbReference type="GeneID" id="129324168"/>
<dbReference type="Pfam" id="PF17823">
    <property type="entry name" value="DUF5585"/>
    <property type="match status" value="1"/>
</dbReference>
<keyword evidence="1" id="KW-0812">Transmembrane</keyword>
<feature type="chain" id="PRO_5044705497" evidence="2">
    <location>
        <begin position="17"/>
        <end position="517"/>
    </location>
</feature>
<evidence type="ECO:0000313" key="12">
    <source>
        <dbReference type="RefSeq" id="XP_054827197.1"/>
    </source>
</evidence>
<dbReference type="RefSeq" id="XP_054827197.1">
    <property type="nucleotide sequence ID" value="XM_054971222.1"/>
</dbReference>
<organism evidence="3 14">
    <name type="scientific">Eublepharis macularius</name>
    <name type="common">Leopard gecko</name>
    <name type="synonym">Cyrtodactylus macularius</name>
    <dbReference type="NCBI Taxonomy" id="481883"/>
    <lineage>
        <taxon>Eukaryota</taxon>
        <taxon>Metazoa</taxon>
        <taxon>Chordata</taxon>
        <taxon>Craniata</taxon>
        <taxon>Vertebrata</taxon>
        <taxon>Euteleostomi</taxon>
        <taxon>Lepidosauria</taxon>
        <taxon>Squamata</taxon>
        <taxon>Bifurcata</taxon>
        <taxon>Gekkota</taxon>
        <taxon>Eublepharidae</taxon>
        <taxon>Eublepharinae</taxon>
        <taxon>Eublepharis</taxon>
    </lineage>
</organism>
<evidence type="ECO:0000256" key="1">
    <source>
        <dbReference type="SAM" id="Phobius"/>
    </source>
</evidence>
<proteinExistence type="predicted"/>
<dbReference type="RefSeq" id="XP_054827190.1">
    <property type="nucleotide sequence ID" value="XM_054971215.1"/>
</dbReference>
<evidence type="ECO:0000313" key="5">
    <source>
        <dbReference type="RefSeq" id="XP_054827190.1"/>
    </source>
</evidence>
<dbReference type="CTD" id="100738698"/>
<dbReference type="AlphaFoldDB" id="A0AA97IX88"/>
<evidence type="ECO:0000256" key="2">
    <source>
        <dbReference type="SAM" id="SignalP"/>
    </source>
</evidence>
<evidence type="ECO:0000313" key="11">
    <source>
        <dbReference type="RefSeq" id="XP_054827196.1"/>
    </source>
</evidence>
<dbReference type="Proteomes" id="UP001190640">
    <property type="component" value="Chromosome 2"/>
</dbReference>
<gene>
    <name evidence="4 5 6 7 8 9 10 11 12 13 14 15" type="primary">C2H11orf24</name>
</gene>
<dbReference type="RefSeq" id="XP_054827195.1">
    <property type="nucleotide sequence ID" value="XM_054971220.1"/>
</dbReference>
<dbReference type="InterPro" id="IPR041056">
    <property type="entry name" value="DUF5585"/>
</dbReference>
<dbReference type="KEGG" id="emc:129324168"/>
<evidence type="ECO:0000313" key="3">
    <source>
        <dbReference type="Proteomes" id="UP001190640"/>
    </source>
</evidence>
<keyword evidence="3" id="KW-1185">Reference proteome</keyword>
<evidence type="ECO:0000313" key="14">
    <source>
        <dbReference type="RefSeq" id="XP_054827199.1"/>
    </source>
</evidence>
<protein>
    <submittedName>
        <fullName evidence="4 5">Uncharacterized protein C11orf24 homolog isoform X1</fullName>
    </submittedName>
</protein>
<keyword evidence="1" id="KW-0472">Membrane</keyword>
<dbReference type="RefSeq" id="XP_054827198.1">
    <property type="nucleotide sequence ID" value="XM_054971223.1"/>
</dbReference>
<dbReference type="RefSeq" id="XP_054827193.1">
    <property type="nucleotide sequence ID" value="XM_054971218.1"/>
</dbReference>
<dbReference type="RefSeq" id="XP_054827194.1">
    <property type="nucleotide sequence ID" value="XM_054971219.1"/>
</dbReference>
<evidence type="ECO:0000313" key="4">
    <source>
        <dbReference type="RefSeq" id="XP_054827189.1"/>
    </source>
</evidence>
<dbReference type="RefSeq" id="XP_054827200.1">
    <property type="nucleotide sequence ID" value="XM_054971225.1"/>
</dbReference>
<evidence type="ECO:0000313" key="13">
    <source>
        <dbReference type="RefSeq" id="XP_054827198.1"/>
    </source>
</evidence>
<evidence type="ECO:0000313" key="10">
    <source>
        <dbReference type="RefSeq" id="XP_054827195.1"/>
    </source>
</evidence>
<dbReference type="RefSeq" id="XP_054827199.1">
    <property type="nucleotide sequence ID" value="XM_054971224.1"/>
</dbReference>
<dbReference type="RefSeq" id="XP_054827196.1">
    <property type="nucleotide sequence ID" value="XM_054971221.1"/>
</dbReference>
<evidence type="ECO:0000313" key="9">
    <source>
        <dbReference type="RefSeq" id="XP_054827194.1"/>
    </source>
</evidence>
<evidence type="ECO:0000313" key="7">
    <source>
        <dbReference type="RefSeq" id="XP_054827192.1"/>
    </source>
</evidence>
<evidence type="ECO:0000313" key="8">
    <source>
        <dbReference type="RefSeq" id="XP_054827193.1"/>
    </source>
</evidence>
<dbReference type="RefSeq" id="XP_054827189.1">
    <property type="nucleotide sequence ID" value="XM_054971214.1"/>
</dbReference>
<keyword evidence="1" id="KW-1133">Transmembrane helix</keyword>
<feature type="transmembrane region" description="Helical" evidence="1">
    <location>
        <begin position="468"/>
        <end position="490"/>
    </location>
</feature>
<reference evidence="4 5" key="1">
    <citation type="submission" date="2025-04" db="UniProtKB">
        <authorList>
            <consortium name="RefSeq"/>
        </authorList>
    </citation>
    <scope>IDENTIFICATION</scope>
    <source>
        <tissue evidence="4 5">Blood</tissue>
    </source>
</reference>
<keyword evidence="2" id="KW-0732">Signal</keyword>
<dbReference type="RefSeq" id="XP_054827192.1">
    <property type="nucleotide sequence ID" value="XM_054971217.1"/>
</dbReference>
<sequence length="517" mass="55386">MRTAVVFFLLISLCISENKDSILKWSGAQIARINLLSSEKHCKQACRGTTVSGNHSCWSVFYQNRCVLLRCPQLSTCQNASTQDIKELMGGFMIRKRRETGIPLQPNNTEETNGKLEMKTNKNLVNTSNIEVPISLTQASKISGDSGVSPPLMTVKTITTFTSQLTAGTADLSGIHNNITPSSNKPAAIVPITSLVPTISPHIKESATYFHIVKSTAGSKGTGNKEPTFGPTENMTSIELLSSRSESIKGNHLVSPLSSTTNPKISVLTSSVRSRSQPASFVVETTHSPQTLETHSTVTNTSLTTARATQSLSTAHSTIINMTLTTAGATQMPSVTRPHSTVISTALTTAGATQMPSVTRPHSTVISTALTTAGATTATTKSDDKTTLIDRAKSNPVTVTPIVSTKDSETSITTQQTKTTSQLVMAPTHTTPSVLTVTSPATLPKSATVQGKDQQGLSSESIYQQVDVSLLLALLFGVLFFITVLVLFAIQAYESYRKKDYTQVDYLINGMYADSEM</sequence>
<name>A0AA97IX88_EUBMA</name>
<evidence type="ECO:0000313" key="6">
    <source>
        <dbReference type="RefSeq" id="XP_054827191.1"/>
    </source>
</evidence>
<accession>A0AA97IX88</accession>
<feature type="signal peptide" evidence="2">
    <location>
        <begin position="1"/>
        <end position="16"/>
    </location>
</feature>
<dbReference type="RefSeq" id="XP_054827191.1">
    <property type="nucleotide sequence ID" value="XM_054971216.1"/>
</dbReference>
<evidence type="ECO:0000313" key="15">
    <source>
        <dbReference type="RefSeq" id="XP_054827200.1"/>
    </source>
</evidence>